<dbReference type="Gene3D" id="3.90.1150.10">
    <property type="entry name" value="Aspartate Aminotransferase, domain 1"/>
    <property type="match status" value="1"/>
</dbReference>
<dbReference type="NCBIfam" id="NF006756">
    <property type="entry name" value="PRK09276.1"/>
    <property type="match status" value="1"/>
</dbReference>
<accession>A0A845L441</accession>
<dbReference type="AlphaFoldDB" id="A0A845L441"/>
<comment type="caution">
    <text evidence="6">The sequence shown here is derived from an EMBL/GenBank/DDBJ whole genome shotgun (WGS) entry which is preliminary data.</text>
</comment>
<name>A0A845L441_9FIRM</name>
<dbReference type="Gene3D" id="3.40.640.10">
    <property type="entry name" value="Type I PLP-dependent aspartate aminotransferase-like (Major domain)"/>
    <property type="match status" value="1"/>
</dbReference>
<dbReference type="OrthoDB" id="9802328at2"/>
<organism evidence="6 7">
    <name type="scientific">Heliomicrobium undosum</name>
    <dbReference type="NCBI Taxonomy" id="121734"/>
    <lineage>
        <taxon>Bacteria</taxon>
        <taxon>Bacillati</taxon>
        <taxon>Bacillota</taxon>
        <taxon>Clostridia</taxon>
        <taxon>Eubacteriales</taxon>
        <taxon>Heliobacteriaceae</taxon>
        <taxon>Heliomicrobium</taxon>
    </lineage>
</organism>
<protein>
    <recommendedName>
        <fullName evidence="4">Aminotransferase</fullName>
        <ecNumber evidence="4">2.6.1.-</ecNumber>
    </recommendedName>
</protein>
<dbReference type="SUPFAM" id="SSF53383">
    <property type="entry name" value="PLP-dependent transferases"/>
    <property type="match status" value="1"/>
</dbReference>
<dbReference type="EC" id="2.6.1.-" evidence="4"/>
<dbReference type="PANTHER" id="PTHR42832:SF3">
    <property type="entry name" value="L-GLUTAMINE--4-(METHYLSULFANYL)-2-OXOBUTANOATE AMINOTRANSFERASE"/>
    <property type="match status" value="1"/>
</dbReference>
<evidence type="ECO:0000313" key="7">
    <source>
        <dbReference type="Proteomes" id="UP000463470"/>
    </source>
</evidence>
<dbReference type="InterPro" id="IPR015424">
    <property type="entry name" value="PyrdxlP-dep_Trfase"/>
</dbReference>
<dbReference type="PANTHER" id="PTHR42832">
    <property type="entry name" value="AMINO ACID AMINOTRANSFERASE"/>
    <property type="match status" value="1"/>
</dbReference>
<comment type="cofactor">
    <cofactor evidence="1 4">
        <name>pyridoxal 5'-phosphate</name>
        <dbReference type="ChEBI" id="CHEBI:597326"/>
    </cofactor>
</comment>
<evidence type="ECO:0000259" key="5">
    <source>
        <dbReference type="Pfam" id="PF00155"/>
    </source>
</evidence>
<dbReference type="CDD" id="cd00609">
    <property type="entry name" value="AAT_like"/>
    <property type="match status" value="1"/>
</dbReference>
<dbReference type="InterPro" id="IPR015422">
    <property type="entry name" value="PyrdxlP-dep_Trfase_small"/>
</dbReference>
<dbReference type="RefSeq" id="WP_161254218.1">
    <property type="nucleotide sequence ID" value="NZ_WXEY01000002.1"/>
</dbReference>
<reference evidence="6 7" key="1">
    <citation type="submission" date="2020-01" db="EMBL/GenBank/DDBJ databases">
        <title>Whole-genome sequence of Heliobacterium undosum DSM 13378.</title>
        <authorList>
            <person name="Kyndt J.A."/>
            <person name="Meyer T.E."/>
        </authorList>
    </citation>
    <scope>NUCLEOTIDE SEQUENCE [LARGE SCALE GENOMIC DNA]</scope>
    <source>
        <strain evidence="6 7">DSM 13378</strain>
    </source>
</reference>
<keyword evidence="2 4" id="KW-0032">Aminotransferase</keyword>
<dbReference type="PROSITE" id="PS00105">
    <property type="entry name" value="AA_TRANSFER_CLASS_1"/>
    <property type="match status" value="1"/>
</dbReference>
<gene>
    <name evidence="6" type="ORF">GTO91_02160</name>
</gene>
<dbReference type="GO" id="GO:0030170">
    <property type="term" value="F:pyridoxal phosphate binding"/>
    <property type="evidence" value="ECO:0007669"/>
    <property type="project" value="InterPro"/>
</dbReference>
<dbReference type="InterPro" id="IPR004838">
    <property type="entry name" value="NHTrfase_class1_PyrdxlP-BS"/>
</dbReference>
<dbReference type="InterPro" id="IPR004839">
    <property type="entry name" value="Aminotransferase_I/II_large"/>
</dbReference>
<evidence type="ECO:0000256" key="2">
    <source>
        <dbReference type="ARBA" id="ARBA00022576"/>
    </source>
</evidence>
<dbReference type="Pfam" id="PF00155">
    <property type="entry name" value="Aminotran_1_2"/>
    <property type="match status" value="1"/>
</dbReference>
<comment type="similarity">
    <text evidence="4">Belongs to the class-I pyridoxal-phosphate-dependent aminotransferase family.</text>
</comment>
<dbReference type="EMBL" id="WXEY01000002">
    <property type="protein sequence ID" value="MZP28528.1"/>
    <property type="molecule type" value="Genomic_DNA"/>
</dbReference>
<proteinExistence type="inferred from homology"/>
<dbReference type="InterPro" id="IPR015421">
    <property type="entry name" value="PyrdxlP-dep_Trfase_major"/>
</dbReference>
<sequence length="393" mass="43159">MFEWKPARRMASLSSAMFSRMDALRQEVESGGVDVINLGIGSPDRPPAPHVRQALMDALARDDAYGYALTDGLIEFKSAVADWYRERFSVNLDPKTEVLSLMGSQDGLGHLGLALLDPGDIALVPDPGYPIYTAGVLLAEGVPYPLPLERERDYLPDLDAVPEDILRRAKLMILNYPSNPVAATAELDFFTRVVNFARRNNIIVLHDIAYSELAYDGYRPVSFLQAPGAKEVGIEFHSVSKSYNLAGCRLGMAVGNREVLAVLANLKSNIDYGVFKAVQWAAVAALRGPQAIVEENAGAYQRRRDVLVDGLARIGWQMDKPKASMFVWAPVPEGFASSFAFAEELLRETGVLVVPGNAFGERGEGYVRIALVVPEARLEKAVERIAKRYRFGG</sequence>
<evidence type="ECO:0000256" key="3">
    <source>
        <dbReference type="ARBA" id="ARBA00022679"/>
    </source>
</evidence>
<dbReference type="InterPro" id="IPR050881">
    <property type="entry name" value="LL-DAP_aminotransferase"/>
</dbReference>
<feature type="domain" description="Aminotransferase class I/classII large" evidence="5">
    <location>
        <begin position="34"/>
        <end position="385"/>
    </location>
</feature>
<dbReference type="Proteomes" id="UP000463470">
    <property type="component" value="Unassembled WGS sequence"/>
</dbReference>
<evidence type="ECO:0000256" key="1">
    <source>
        <dbReference type="ARBA" id="ARBA00001933"/>
    </source>
</evidence>
<dbReference type="GO" id="GO:0008483">
    <property type="term" value="F:transaminase activity"/>
    <property type="evidence" value="ECO:0007669"/>
    <property type="project" value="UniProtKB-KW"/>
</dbReference>
<keyword evidence="3 4" id="KW-0808">Transferase</keyword>
<evidence type="ECO:0000256" key="4">
    <source>
        <dbReference type="RuleBase" id="RU000481"/>
    </source>
</evidence>
<keyword evidence="7" id="KW-1185">Reference proteome</keyword>
<evidence type="ECO:0000313" key="6">
    <source>
        <dbReference type="EMBL" id="MZP28528.1"/>
    </source>
</evidence>